<evidence type="ECO:0000259" key="13">
    <source>
        <dbReference type="Pfam" id="PF02434"/>
    </source>
</evidence>
<dbReference type="InterPro" id="IPR003378">
    <property type="entry name" value="Fringe-like_glycosylTrfase"/>
</dbReference>
<keyword evidence="6" id="KW-0808">Transferase</keyword>
<dbReference type="Gene3D" id="3.90.550.50">
    <property type="match status" value="1"/>
</dbReference>
<comment type="pathway">
    <text evidence="2">Protein modification; protein glycosylation.</text>
</comment>
<comment type="caution">
    <text evidence="14">The sequence shown here is derived from an EMBL/GenBank/DDBJ whole genome shotgun (WGS) entry which is preliminary data.</text>
</comment>
<keyword evidence="9" id="KW-0735">Signal-anchor</keyword>
<evidence type="ECO:0000256" key="4">
    <source>
        <dbReference type="ARBA" id="ARBA00012557"/>
    </source>
</evidence>
<dbReference type="Pfam" id="PF02434">
    <property type="entry name" value="Fringe"/>
    <property type="match status" value="1"/>
</dbReference>
<comment type="similarity">
    <text evidence="3">Belongs to the glycosyltransferase 31 family. Beta3-Gal-T subfamily.</text>
</comment>
<keyword evidence="10 12" id="KW-1133">Transmembrane helix</keyword>
<keyword evidence="7 12" id="KW-0812">Transmembrane</keyword>
<evidence type="ECO:0000256" key="1">
    <source>
        <dbReference type="ARBA" id="ARBA00004606"/>
    </source>
</evidence>
<keyword evidence="8" id="KW-0547">Nucleotide-binding</keyword>
<keyword evidence="5" id="KW-0328">Glycosyltransferase</keyword>
<dbReference type="Proteomes" id="UP001159405">
    <property type="component" value="Unassembled WGS sequence"/>
</dbReference>
<evidence type="ECO:0000256" key="9">
    <source>
        <dbReference type="ARBA" id="ARBA00022968"/>
    </source>
</evidence>
<evidence type="ECO:0000256" key="6">
    <source>
        <dbReference type="ARBA" id="ARBA00022679"/>
    </source>
</evidence>
<evidence type="ECO:0000256" key="11">
    <source>
        <dbReference type="ARBA" id="ARBA00023136"/>
    </source>
</evidence>
<evidence type="ECO:0000256" key="3">
    <source>
        <dbReference type="ARBA" id="ARBA00006462"/>
    </source>
</evidence>
<gene>
    <name evidence="14" type="ORF">PLOB_00049184</name>
</gene>
<evidence type="ECO:0000256" key="10">
    <source>
        <dbReference type="ARBA" id="ARBA00022989"/>
    </source>
</evidence>
<evidence type="ECO:0000256" key="12">
    <source>
        <dbReference type="SAM" id="Phobius"/>
    </source>
</evidence>
<keyword evidence="15" id="KW-1185">Reference proteome</keyword>
<sequence length="334" mass="38722">MVRLDSSLPNFIFQFACILVLGMVTMFFLEHNNYMQYWHKRLEIGNKRSKYNAGVDRHLKQNGFNLKEIERPRILCWIPTSPTNLAARAKSVKDTWGKRCDMLLFFSSKADSSFPTIGLNVGEGRKRLFNKTRASLRYIYQHHINDADWFLKADDDTYVIMENLRYFLSKLNPSNPHYIGRMFTTYGGYNTGGAGYVFSRKTLRIFEKAQDEGGCPLKGGEDIFVANCLRSQDVKPVSTRDSSGRETFFHFKIAPQLIPGRPPHGFLSNYSFPLPYKNGPECCSDYPNTFHKVNPEMMYLLEYLIYRVKILWVCKVYLKSEIQPASKVSIWEIS</sequence>
<accession>A0ABN8Q1I6</accession>
<evidence type="ECO:0000313" key="14">
    <source>
        <dbReference type="EMBL" id="CAH3152634.1"/>
    </source>
</evidence>
<dbReference type="PANTHER" id="PTHR23033">
    <property type="entry name" value="BETA1,3-GALACTOSYLTRANSFERASE"/>
    <property type="match status" value="1"/>
</dbReference>
<dbReference type="InterPro" id="IPR026050">
    <property type="entry name" value="C1GALT1/C1GALT1_chp1"/>
</dbReference>
<evidence type="ECO:0000313" key="15">
    <source>
        <dbReference type="Proteomes" id="UP001159405"/>
    </source>
</evidence>
<protein>
    <recommendedName>
        <fullName evidence="4">N-acetylgalactosaminide beta-1,3-galactosyltransferase</fullName>
        <ecNumber evidence="4">2.4.1.122</ecNumber>
    </recommendedName>
</protein>
<evidence type="ECO:0000256" key="7">
    <source>
        <dbReference type="ARBA" id="ARBA00022692"/>
    </source>
</evidence>
<feature type="transmembrane region" description="Helical" evidence="12">
    <location>
        <begin position="12"/>
        <end position="29"/>
    </location>
</feature>
<evidence type="ECO:0000256" key="2">
    <source>
        <dbReference type="ARBA" id="ARBA00004922"/>
    </source>
</evidence>
<dbReference type="EMBL" id="CALNXK010000094">
    <property type="protein sequence ID" value="CAH3152634.1"/>
    <property type="molecule type" value="Genomic_DNA"/>
</dbReference>
<name>A0ABN8Q1I6_9CNID</name>
<dbReference type="EC" id="2.4.1.122" evidence="4"/>
<proteinExistence type="inferred from homology"/>
<keyword evidence="11 12" id="KW-0472">Membrane</keyword>
<feature type="domain" description="Fringe-like glycosyltransferase" evidence="13">
    <location>
        <begin position="73"/>
        <end position="231"/>
    </location>
</feature>
<organism evidence="14 15">
    <name type="scientific">Porites lobata</name>
    <dbReference type="NCBI Taxonomy" id="104759"/>
    <lineage>
        <taxon>Eukaryota</taxon>
        <taxon>Metazoa</taxon>
        <taxon>Cnidaria</taxon>
        <taxon>Anthozoa</taxon>
        <taxon>Hexacorallia</taxon>
        <taxon>Scleractinia</taxon>
        <taxon>Fungiina</taxon>
        <taxon>Poritidae</taxon>
        <taxon>Porites</taxon>
    </lineage>
</organism>
<reference evidence="14 15" key="1">
    <citation type="submission" date="2022-05" db="EMBL/GenBank/DDBJ databases">
        <authorList>
            <consortium name="Genoscope - CEA"/>
            <person name="William W."/>
        </authorList>
    </citation>
    <scope>NUCLEOTIDE SEQUENCE [LARGE SCALE GENOMIC DNA]</scope>
</reference>
<evidence type="ECO:0000256" key="8">
    <source>
        <dbReference type="ARBA" id="ARBA00022741"/>
    </source>
</evidence>
<dbReference type="PANTHER" id="PTHR23033:SF14">
    <property type="entry name" value="GLYCOPROTEIN-N-ACETYLGALACTOSAMINE 3-BETA-GALACTOSYLTRANSFERASE 1-RELATED"/>
    <property type="match status" value="1"/>
</dbReference>
<comment type="subcellular location">
    <subcellularLocation>
        <location evidence="1">Membrane</location>
        <topology evidence="1">Single-pass type II membrane protein</topology>
    </subcellularLocation>
</comment>
<evidence type="ECO:0000256" key="5">
    <source>
        <dbReference type="ARBA" id="ARBA00022676"/>
    </source>
</evidence>